<dbReference type="GO" id="GO:0016757">
    <property type="term" value="F:glycosyltransferase activity"/>
    <property type="evidence" value="ECO:0007669"/>
    <property type="project" value="UniProtKB-KW"/>
</dbReference>
<sequence length="132" mass="15127">SLLNIRNSEYSAAYSLDFLDRTKFYDTFALRDINGRPAASLSYPFSESGPPRNALLRSRPVPRSCWDGMVLFEAAPFLPPLRSVSDSLAEWHAEGSECCLIHYNNPALIKASGWIRMLEWRIERRDGNWFGR</sequence>
<evidence type="ECO:0000313" key="1">
    <source>
        <dbReference type="EMBL" id="PUU73284.1"/>
    </source>
</evidence>
<keyword evidence="1" id="KW-0328">Glycosyltransferase</keyword>
<dbReference type="EMBL" id="NESQ01000392">
    <property type="protein sequence ID" value="PUU73284.1"/>
    <property type="molecule type" value="Genomic_DNA"/>
</dbReference>
<comment type="caution">
    <text evidence="1">The sequence shown here is derived from an EMBL/GenBank/DDBJ whole genome shotgun (WGS) entry which is preliminary data.</text>
</comment>
<dbReference type="STRING" id="42251.A0A2T6ZCZ7"/>
<keyword evidence="2" id="KW-1185">Reference proteome</keyword>
<accession>A0A2T6ZCZ7</accession>
<protein>
    <submittedName>
        <fullName evidence="1">Cryptococcal mannosyltransferase 1-domain-containing protein</fullName>
    </submittedName>
</protein>
<dbReference type="PANTHER" id="PTHR34144">
    <property type="entry name" value="CHROMOSOME 8, WHOLE GENOME SHOTGUN SEQUENCE"/>
    <property type="match status" value="1"/>
</dbReference>
<reference evidence="1 2" key="1">
    <citation type="submission" date="2017-04" db="EMBL/GenBank/DDBJ databases">
        <title>Draft genome sequence of Tuber borchii Vittad., a whitish edible truffle.</title>
        <authorList>
            <consortium name="DOE Joint Genome Institute"/>
            <person name="Murat C."/>
            <person name="Kuo A."/>
            <person name="Barry K.W."/>
            <person name="Clum A."/>
            <person name="Dockter R.B."/>
            <person name="Fauchery L."/>
            <person name="Iotti M."/>
            <person name="Kohler A."/>
            <person name="Labutti K."/>
            <person name="Lindquist E.A."/>
            <person name="Lipzen A."/>
            <person name="Ohm R.A."/>
            <person name="Wang M."/>
            <person name="Grigoriev I.V."/>
            <person name="Zambonelli A."/>
            <person name="Martin F.M."/>
        </authorList>
    </citation>
    <scope>NUCLEOTIDE SEQUENCE [LARGE SCALE GENOMIC DNA]</scope>
    <source>
        <strain evidence="1 2">Tbo3840</strain>
    </source>
</reference>
<dbReference type="OrthoDB" id="262547at2759"/>
<dbReference type="PANTHER" id="PTHR34144:SF7">
    <property type="entry name" value="EXPORT PROTEIN (CAP59), PUTATIVE (AFU_ORTHOLOGUE AFUA_7G05020)-RELATED"/>
    <property type="match status" value="1"/>
</dbReference>
<name>A0A2T6ZCZ7_TUBBO</name>
<feature type="non-terminal residue" evidence="1">
    <location>
        <position position="1"/>
    </location>
</feature>
<gene>
    <name evidence="1" type="ORF">B9Z19DRAFT_1163740</name>
</gene>
<evidence type="ECO:0000313" key="2">
    <source>
        <dbReference type="Proteomes" id="UP000244722"/>
    </source>
</evidence>
<proteinExistence type="predicted"/>
<dbReference type="Proteomes" id="UP000244722">
    <property type="component" value="Unassembled WGS sequence"/>
</dbReference>
<keyword evidence="1" id="KW-0808">Transferase</keyword>
<dbReference type="Pfam" id="PF11735">
    <property type="entry name" value="CAP59_mtransfer"/>
    <property type="match status" value="1"/>
</dbReference>
<dbReference type="InterPro" id="IPR021047">
    <property type="entry name" value="Mannosyltransferase_CMT1"/>
</dbReference>
<dbReference type="AlphaFoldDB" id="A0A2T6ZCZ7"/>
<organism evidence="1 2">
    <name type="scientific">Tuber borchii</name>
    <name type="common">White truffle</name>
    <dbReference type="NCBI Taxonomy" id="42251"/>
    <lineage>
        <taxon>Eukaryota</taxon>
        <taxon>Fungi</taxon>
        <taxon>Dikarya</taxon>
        <taxon>Ascomycota</taxon>
        <taxon>Pezizomycotina</taxon>
        <taxon>Pezizomycetes</taxon>
        <taxon>Pezizales</taxon>
        <taxon>Tuberaceae</taxon>
        <taxon>Tuber</taxon>
    </lineage>
</organism>